<feature type="domain" description="DNA polymerase Y-family little finger" evidence="8">
    <location>
        <begin position="233"/>
        <end position="332"/>
    </location>
</feature>
<dbReference type="Pfam" id="PF11799">
    <property type="entry name" value="IMS_C"/>
    <property type="match status" value="1"/>
</dbReference>
<dbReference type="AlphaFoldDB" id="A0A844ANA6"/>
<dbReference type="InterPro" id="IPR017961">
    <property type="entry name" value="DNA_pol_Y-fam_little_finger"/>
</dbReference>
<dbReference type="EC" id="2.7.7.7" evidence="3"/>
<dbReference type="PANTHER" id="PTHR35369">
    <property type="entry name" value="BLR3025 PROTEIN-RELATED"/>
    <property type="match status" value="1"/>
</dbReference>
<evidence type="ECO:0000313" key="10">
    <source>
        <dbReference type="Proteomes" id="UP000436694"/>
    </source>
</evidence>
<sequence>MFDGMQRHIVSVWFPRLASDRALRARPVEGPFVLTLQEHNANRIYCLNTTAEARGLYAGMSFSDARAFCPNLISATASPAQDQQFLMRLRRWATRWCPWVGLDGRDGLILDITGCAHLFGGEDAMRSSMRQRFAASGLSASIGAGETRGAAWARAHYGEDAQLTGLPVAALRLEAETVTGLHRMGLRTIGQLAHAPRGPLARRFGAALTMRLDQILGNQPEPIMPLADPPHYGLRMTLPNPIGLEEDVLGITARLIDQLCLKLKQQQMGARVLSLTLYRVDQGAQDVELRLARPLRDPHRLLSLFQRGISDVDAGFGIDQIRLHAAQVEKLPTEQIVHHHPRNPGRLEDLITRIGTRIGLDNIQRFLPADSHIPERSFITAPAAYSEPQSGWSTLRPRPALLFPPEPIAATSNRPPLNFRWRRMDLTTGRATGPERIAPEWWLDDPNWRSGLRDYWLLETRQGRRLWVFYTPQNPGWFVQGEFA</sequence>
<organism evidence="9 10">
    <name type="scientific">Tritonibacter aquimaris</name>
    <dbReference type="NCBI Taxonomy" id="2663379"/>
    <lineage>
        <taxon>Bacteria</taxon>
        <taxon>Pseudomonadati</taxon>
        <taxon>Pseudomonadota</taxon>
        <taxon>Alphaproteobacteria</taxon>
        <taxon>Rhodobacterales</taxon>
        <taxon>Paracoccaceae</taxon>
        <taxon>Tritonibacter</taxon>
    </lineage>
</organism>
<dbReference type="SUPFAM" id="SSF56672">
    <property type="entry name" value="DNA/RNA polymerases"/>
    <property type="match status" value="1"/>
</dbReference>
<dbReference type="GO" id="GO:0006281">
    <property type="term" value="P:DNA repair"/>
    <property type="evidence" value="ECO:0007669"/>
    <property type="project" value="InterPro"/>
</dbReference>
<keyword evidence="4" id="KW-0227">DNA damage</keyword>
<dbReference type="InterPro" id="IPR043128">
    <property type="entry name" value="Rev_trsase/Diguanyl_cyclase"/>
</dbReference>
<dbReference type="Gene3D" id="3.40.1170.60">
    <property type="match status" value="1"/>
</dbReference>
<evidence type="ECO:0000259" key="8">
    <source>
        <dbReference type="Pfam" id="PF11799"/>
    </source>
</evidence>
<accession>A0A844ANA6</accession>
<feature type="domain" description="UmuC" evidence="7">
    <location>
        <begin position="31"/>
        <end position="152"/>
    </location>
</feature>
<evidence type="ECO:0000256" key="3">
    <source>
        <dbReference type="ARBA" id="ARBA00012417"/>
    </source>
</evidence>
<evidence type="ECO:0000256" key="4">
    <source>
        <dbReference type="ARBA" id="ARBA00022763"/>
    </source>
</evidence>
<evidence type="ECO:0000256" key="6">
    <source>
        <dbReference type="ARBA" id="ARBA00049244"/>
    </source>
</evidence>
<comment type="catalytic activity">
    <reaction evidence="6">
        <text>DNA(n) + a 2'-deoxyribonucleoside 5'-triphosphate = DNA(n+1) + diphosphate</text>
        <dbReference type="Rhea" id="RHEA:22508"/>
        <dbReference type="Rhea" id="RHEA-COMP:17339"/>
        <dbReference type="Rhea" id="RHEA-COMP:17340"/>
        <dbReference type="ChEBI" id="CHEBI:33019"/>
        <dbReference type="ChEBI" id="CHEBI:61560"/>
        <dbReference type="ChEBI" id="CHEBI:173112"/>
        <dbReference type="EC" id="2.7.7.7"/>
    </reaction>
</comment>
<dbReference type="InterPro" id="IPR043502">
    <property type="entry name" value="DNA/RNA_pol_sf"/>
</dbReference>
<evidence type="ECO:0000256" key="5">
    <source>
        <dbReference type="ARBA" id="ARBA00025589"/>
    </source>
</evidence>
<dbReference type="RefSeq" id="WP_153548925.1">
    <property type="nucleotide sequence ID" value="NZ_WIXK01000010.1"/>
</dbReference>
<dbReference type="PANTHER" id="PTHR35369:SF2">
    <property type="entry name" value="BLR3025 PROTEIN"/>
    <property type="match status" value="1"/>
</dbReference>
<comment type="similarity">
    <text evidence="1">Belongs to the DNA polymerase type-Y family.</text>
</comment>
<comment type="subunit">
    <text evidence="2">Monomer.</text>
</comment>
<dbReference type="Proteomes" id="UP000436694">
    <property type="component" value="Unassembled WGS sequence"/>
</dbReference>
<protein>
    <recommendedName>
        <fullName evidence="3">DNA-directed DNA polymerase</fullName>
        <ecNumber evidence="3">2.7.7.7</ecNumber>
    </recommendedName>
</protein>
<dbReference type="EMBL" id="WIXK01000010">
    <property type="protein sequence ID" value="MQY44030.1"/>
    <property type="molecule type" value="Genomic_DNA"/>
</dbReference>
<dbReference type="InterPro" id="IPR001126">
    <property type="entry name" value="UmuC"/>
</dbReference>
<dbReference type="GO" id="GO:0003684">
    <property type="term" value="F:damaged DNA binding"/>
    <property type="evidence" value="ECO:0007669"/>
    <property type="project" value="InterPro"/>
</dbReference>
<evidence type="ECO:0000256" key="2">
    <source>
        <dbReference type="ARBA" id="ARBA00011245"/>
    </source>
</evidence>
<keyword evidence="10" id="KW-1185">Reference proteome</keyword>
<reference evidence="9 10" key="1">
    <citation type="submission" date="2019-10" db="EMBL/GenBank/DDBJ databases">
        <title>Epibacterium sp. nov., isolated from seawater.</title>
        <authorList>
            <person name="Zhang X."/>
            <person name="Li N."/>
        </authorList>
    </citation>
    <scope>NUCLEOTIDE SEQUENCE [LARGE SCALE GENOMIC DNA]</scope>
    <source>
        <strain evidence="9 10">SM1969</strain>
    </source>
</reference>
<evidence type="ECO:0000259" key="7">
    <source>
        <dbReference type="Pfam" id="PF00817"/>
    </source>
</evidence>
<evidence type="ECO:0000256" key="1">
    <source>
        <dbReference type="ARBA" id="ARBA00010945"/>
    </source>
</evidence>
<dbReference type="CDD" id="cd03468">
    <property type="entry name" value="PolY_like"/>
    <property type="match status" value="1"/>
</dbReference>
<evidence type="ECO:0000313" key="9">
    <source>
        <dbReference type="EMBL" id="MQY44030.1"/>
    </source>
</evidence>
<proteinExistence type="inferred from homology"/>
<dbReference type="Gene3D" id="3.30.70.270">
    <property type="match status" value="1"/>
</dbReference>
<dbReference type="InterPro" id="IPR050356">
    <property type="entry name" value="SulA_CellDiv_inhibitor"/>
</dbReference>
<gene>
    <name evidence="9" type="ORF">GG681_15395</name>
</gene>
<name>A0A844ANA6_9RHOB</name>
<comment type="function">
    <text evidence="5">Poorly processive, error-prone DNA polymerase involved in untargeted mutagenesis. Copies undamaged DNA at stalled replication forks, which arise in vivo from mismatched or misaligned primer ends. These misaligned primers can be extended by PolIV. Exhibits no 3'-5' exonuclease (proofreading) activity. May be involved in translesional synthesis, in conjunction with the beta clamp from PolIII.</text>
</comment>
<comment type="caution">
    <text evidence="9">The sequence shown here is derived from an EMBL/GenBank/DDBJ whole genome shotgun (WGS) entry which is preliminary data.</text>
</comment>
<dbReference type="Pfam" id="PF00817">
    <property type="entry name" value="IMS"/>
    <property type="match status" value="1"/>
</dbReference>